<dbReference type="GeneID" id="78256630"/>
<evidence type="ECO:0000313" key="3">
    <source>
        <dbReference type="Proteomes" id="UP000056090"/>
    </source>
</evidence>
<dbReference type="EMBL" id="CP008849">
    <property type="protein sequence ID" value="AIG00289.1"/>
    <property type="molecule type" value="Genomic_DNA"/>
</dbReference>
<keyword evidence="1" id="KW-1133">Transmembrane helix</keyword>
<dbReference type="AlphaFoldDB" id="A0A075P3Q0"/>
<protein>
    <submittedName>
        <fullName evidence="2">Uncharacterized protein</fullName>
    </submittedName>
</protein>
<feature type="transmembrane region" description="Helical" evidence="1">
    <location>
        <begin position="46"/>
        <end position="63"/>
    </location>
</feature>
<keyword evidence="1" id="KW-0812">Transmembrane</keyword>
<keyword evidence="3" id="KW-1185">Reference proteome</keyword>
<accession>A0A075P3Q0</accession>
<reference evidence="2 3" key="1">
    <citation type="submission" date="2014-06" db="EMBL/GenBank/DDBJ databases">
        <title>Genomes of Alteromonas australica, a world apart.</title>
        <authorList>
            <person name="Gonzaga A."/>
            <person name="Lopez-Perez M."/>
            <person name="Rodriguez-Valera F."/>
        </authorList>
    </citation>
    <scope>NUCLEOTIDE SEQUENCE [LARGE SCALE GENOMIC DNA]</scope>
    <source>
        <strain evidence="2 3">H 17</strain>
    </source>
</reference>
<sequence>MEFIIGTLLWLVWVVALNVVFKGVLKVGFWGAISDAPQLSSWQAHLLQGIFILALLVPAYLLIPFGNVS</sequence>
<keyword evidence="1" id="KW-0472">Membrane</keyword>
<name>A0A075P3Q0_9ALTE</name>
<proteinExistence type="predicted"/>
<dbReference type="Proteomes" id="UP000056090">
    <property type="component" value="Chromosome"/>
</dbReference>
<evidence type="ECO:0000256" key="1">
    <source>
        <dbReference type="SAM" id="Phobius"/>
    </source>
</evidence>
<evidence type="ECO:0000313" key="2">
    <source>
        <dbReference type="EMBL" id="AIG00289.1"/>
    </source>
</evidence>
<gene>
    <name evidence="2" type="ORF">EP13_17265</name>
</gene>
<dbReference type="RefSeq" id="WP_044058300.1">
    <property type="nucleotide sequence ID" value="NZ_CBCSKJ010000005.1"/>
</dbReference>
<dbReference type="KEGG" id="aal:EP13_17265"/>
<organism evidence="2 3">
    <name type="scientific">Alteromonas australica</name>
    <dbReference type="NCBI Taxonomy" id="589873"/>
    <lineage>
        <taxon>Bacteria</taxon>
        <taxon>Pseudomonadati</taxon>
        <taxon>Pseudomonadota</taxon>
        <taxon>Gammaproteobacteria</taxon>
        <taxon>Alteromonadales</taxon>
        <taxon>Alteromonadaceae</taxon>
        <taxon>Alteromonas/Salinimonas group</taxon>
        <taxon>Alteromonas</taxon>
    </lineage>
</organism>